<sequence length="64" mass="7526">MIYQEINLPIWAQLVLMAVLILLLLVLAHIKPLEDVKEEDDKIPTDHVKERYGAYIQSQGRYYN</sequence>
<keyword evidence="1" id="KW-0812">Transmembrane</keyword>
<keyword evidence="1" id="KW-1133">Transmembrane helix</keyword>
<feature type="transmembrane region" description="Helical" evidence="1">
    <location>
        <begin position="6"/>
        <end position="28"/>
    </location>
</feature>
<comment type="caution">
    <text evidence="2">The sequence shown here is derived from an EMBL/GenBank/DDBJ whole genome shotgun (WGS) entry which is preliminary data.</text>
</comment>
<evidence type="ECO:0000313" key="3">
    <source>
        <dbReference type="Proteomes" id="UP000253215"/>
    </source>
</evidence>
<reference evidence="2 3" key="1">
    <citation type="journal article" date="2018" name="Sci. Rep.">
        <title>Network-guided genomic and metagenomic analysis of the faecal microbiota of the critically endangered kakapo.</title>
        <authorList>
            <person name="Waite D.W."/>
            <person name="Dsouza M."/>
            <person name="Sekiguchi Y."/>
            <person name="Hugenholtz P."/>
            <person name="Taylor M.W."/>
        </authorList>
    </citation>
    <scope>NUCLEOTIDE SEQUENCE [LARGE SCALE GENOMIC DNA]</scope>
    <source>
        <strain evidence="2 3">BI02</strain>
    </source>
</reference>
<organism evidence="2 3">
    <name type="scientific">Streptococcus gallolyticus</name>
    <dbReference type="NCBI Taxonomy" id="315405"/>
    <lineage>
        <taxon>Bacteria</taxon>
        <taxon>Bacillati</taxon>
        <taxon>Bacillota</taxon>
        <taxon>Bacilli</taxon>
        <taxon>Lactobacillales</taxon>
        <taxon>Streptococcaceae</taxon>
        <taxon>Streptococcus</taxon>
    </lineage>
</organism>
<gene>
    <name evidence="2" type="ORF">CAC02_07055</name>
</gene>
<evidence type="ECO:0000256" key="1">
    <source>
        <dbReference type="SAM" id="Phobius"/>
    </source>
</evidence>
<name>A0A368UCV3_9STRE</name>
<evidence type="ECO:0008006" key="4">
    <source>
        <dbReference type="Google" id="ProtNLM"/>
    </source>
</evidence>
<dbReference type="AlphaFoldDB" id="A0A368UCV3"/>
<protein>
    <recommendedName>
        <fullName evidence="4">Phage membrane protein</fullName>
    </recommendedName>
</protein>
<dbReference type="Proteomes" id="UP000253215">
    <property type="component" value="Unassembled WGS sequence"/>
</dbReference>
<keyword evidence="1" id="KW-0472">Membrane</keyword>
<accession>A0A368UCV3</accession>
<dbReference type="EMBL" id="NETH01000031">
    <property type="protein sequence ID" value="RCW16735.1"/>
    <property type="molecule type" value="Genomic_DNA"/>
</dbReference>
<evidence type="ECO:0000313" key="2">
    <source>
        <dbReference type="EMBL" id="RCW16735.1"/>
    </source>
</evidence>
<proteinExistence type="predicted"/>